<dbReference type="InterPro" id="IPR021080">
    <property type="entry name" value="Minor_capsid_protein"/>
</dbReference>
<dbReference type="STRING" id="39482.ERS852491_04736"/>
<dbReference type="Pfam" id="PF11114">
    <property type="entry name" value="Minor_capsid_2"/>
    <property type="match status" value="1"/>
</dbReference>
<organism evidence="1 2">
    <name type="scientific">Faecalicatena contorta</name>
    <dbReference type="NCBI Taxonomy" id="39482"/>
    <lineage>
        <taxon>Bacteria</taxon>
        <taxon>Bacillati</taxon>
        <taxon>Bacillota</taxon>
        <taxon>Clostridia</taxon>
        <taxon>Lachnospirales</taxon>
        <taxon>Lachnospiraceae</taxon>
        <taxon>Faecalicatena</taxon>
    </lineage>
</organism>
<evidence type="ECO:0008006" key="3">
    <source>
        <dbReference type="Google" id="ProtNLM"/>
    </source>
</evidence>
<evidence type="ECO:0000313" key="2">
    <source>
        <dbReference type="Proteomes" id="UP000095544"/>
    </source>
</evidence>
<sequence length="140" mass="15607">MSIEFKWNKPIPQIAKEATGGDRTQLFMANEAKRLMDPYVPAMNLVLAQNVRTYVEDGVGMIHYRSPYARYQHEGLLMVSRITGSPWARSGESKVVLGTKLNHSRSRHPLATAEWDKAMKAARMSDLTAAVQKYVKGGAG</sequence>
<dbReference type="EMBL" id="CYZU01000075">
    <property type="protein sequence ID" value="CUP27996.1"/>
    <property type="molecule type" value="Genomic_DNA"/>
</dbReference>
<protein>
    <recommendedName>
        <fullName evidence="3">Minor capsid protein</fullName>
    </recommendedName>
</protein>
<dbReference type="OrthoDB" id="1846398at2"/>
<dbReference type="RefSeq" id="WP_055155164.1">
    <property type="nucleotide sequence ID" value="NZ_CYZU01000075.1"/>
</dbReference>
<gene>
    <name evidence="1" type="ORF">ERS852491_04736</name>
</gene>
<evidence type="ECO:0000313" key="1">
    <source>
        <dbReference type="EMBL" id="CUP27996.1"/>
    </source>
</evidence>
<dbReference type="AlphaFoldDB" id="A0A174LYR5"/>
<name>A0A174LYR5_9FIRM</name>
<dbReference type="Proteomes" id="UP000095544">
    <property type="component" value="Unassembled WGS sequence"/>
</dbReference>
<reference evidence="1 2" key="1">
    <citation type="submission" date="2015-09" db="EMBL/GenBank/DDBJ databases">
        <authorList>
            <consortium name="Pathogen Informatics"/>
        </authorList>
    </citation>
    <scope>NUCLEOTIDE SEQUENCE [LARGE SCALE GENOMIC DNA]</scope>
    <source>
        <strain evidence="1 2">2789STDY5834876</strain>
    </source>
</reference>
<proteinExistence type="predicted"/>
<accession>A0A174LYR5</accession>